<accession>A0A508T510</accession>
<organism evidence="2 3">
    <name type="scientific">Bradyrhizobium ivorense</name>
    <dbReference type="NCBI Taxonomy" id="2511166"/>
    <lineage>
        <taxon>Bacteria</taxon>
        <taxon>Pseudomonadati</taxon>
        <taxon>Pseudomonadota</taxon>
        <taxon>Alphaproteobacteria</taxon>
        <taxon>Hyphomicrobiales</taxon>
        <taxon>Nitrobacteraceae</taxon>
        <taxon>Bradyrhizobium</taxon>
    </lineage>
</organism>
<dbReference type="CDD" id="cd00093">
    <property type="entry name" value="HTH_XRE"/>
    <property type="match status" value="1"/>
</dbReference>
<evidence type="ECO:0000313" key="3">
    <source>
        <dbReference type="Proteomes" id="UP000328092"/>
    </source>
</evidence>
<dbReference type="PROSITE" id="PS50943">
    <property type="entry name" value="HTH_CROC1"/>
    <property type="match status" value="1"/>
</dbReference>
<dbReference type="GO" id="GO:0003677">
    <property type="term" value="F:DNA binding"/>
    <property type="evidence" value="ECO:0007669"/>
    <property type="project" value="InterPro"/>
</dbReference>
<dbReference type="InterPro" id="IPR001387">
    <property type="entry name" value="Cro/C1-type_HTH"/>
</dbReference>
<dbReference type="NCBIfam" id="TIGR03830">
    <property type="entry name" value="CxxCG_CxxCG_HTH"/>
    <property type="match status" value="1"/>
</dbReference>
<dbReference type="Proteomes" id="UP000328092">
    <property type="component" value="Unassembled WGS sequence"/>
</dbReference>
<dbReference type="InterPro" id="IPR032758">
    <property type="entry name" value="MqsA/HigA-2"/>
</dbReference>
<evidence type="ECO:0000259" key="1">
    <source>
        <dbReference type="PROSITE" id="PS50943"/>
    </source>
</evidence>
<evidence type="ECO:0000313" key="2">
    <source>
        <dbReference type="EMBL" id="VIO68824.1"/>
    </source>
</evidence>
<dbReference type="Gene3D" id="1.10.260.40">
    <property type="entry name" value="lambda repressor-like DNA-binding domains"/>
    <property type="match status" value="1"/>
</dbReference>
<dbReference type="Pfam" id="PF15731">
    <property type="entry name" value="MqsA_antitoxin"/>
    <property type="match status" value="1"/>
</dbReference>
<gene>
    <name evidence="2" type="primary">mqsA</name>
    <name evidence="2" type="ORF">CI1B_23760</name>
</gene>
<proteinExistence type="predicted"/>
<dbReference type="SUPFAM" id="SSF47413">
    <property type="entry name" value="lambda repressor-like DNA-binding domains"/>
    <property type="match status" value="1"/>
</dbReference>
<dbReference type="RefSeq" id="WP_139859091.1">
    <property type="nucleotide sequence ID" value="NZ_CAADFC020000008.1"/>
</dbReference>
<dbReference type="OrthoDB" id="556502at2"/>
<dbReference type="InterPro" id="IPR022452">
    <property type="entry name" value="MqsA"/>
</dbReference>
<protein>
    <submittedName>
        <fullName evidence="2">Antitoxin MqsA</fullName>
    </submittedName>
</protein>
<dbReference type="SMART" id="SM00530">
    <property type="entry name" value="HTH_XRE"/>
    <property type="match status" value="1"/>
</dbReference>
<reference evidence="2" key="1">
    <citation type="submission" date="2019-02" db="EMBL/GenBank/DDBJ databases">
        <authorList>
            <person name="Pothier F.J."/>
        </authorList>
    </citation>
    <scope>NUCLEOTIDE SEQUENCE</scope>
    <source>
        <strain evidence="2">CI-1B</strain>
    </source>
</reference>
<comment type="caution">
    <text evidence="2">The sequence shown here is derived from an EMBL/GenBank/DDBJ whole genome shotgun (WGS) entry which is preliminary data.</text>
</comment>
<keyword evidence="3" id="KW-1185">Reference proteome</keyword>
<dbReference type="InterPro" id="IPR010982">
    <property type="entry name" value="Lambda_DNA-bd_dom_sf"/>
</dbReference>
<feature type="domain" description="HTH cro/C1-type" evidence="1">
    <location>
        <begin position="14"/>
        <end position="67"/>
    </location>
</feature>
<sequence length="1343" mass="147395">MTQGKPADLTPQEIRRIREKIGLSQVEAGELLGGGPRAFTKYESGTIKPTSATANILRLLDANPSAIITLSGGKVAPMELDSTGPFEVTGKHIAALSPRKFVLLMRRLLDGEALSGNLPMDGIHVAANITAADGGEDARIEWQDGPERTTFLPNRISQFQLKAGPISPAEAGADVLTPAGEVKSMVRDALEKGGCYIMACGHSYENKLVKARAESIRKALAKAGLKVKPEQVQFRDADQLASWVNILPPVAAWVLEQTQPGLVGPFKDWTHWAGRFDGSPWIPDPRLPSFREKLHSLVGRPRGIARVVGLSGVGKSRLTHEALGPTEEEEASGVQLSDLVLYSVESEAGPVAIKNIVQSLVDSGFRAIVVVDRCPLESHHDLVGMVKRSGSRVSLITIDHDVPPSVQGDDELLMVDRASDAVVEGMIKQIAPELPSEDHRRLLRFARGFPQMATLLGQAWLSDMPIAAATDDELIDRIVLGRRPTDPALLKDAGMLLGAFRLLGTAGELDDLTHVARFARGRSVEDLRAAFADLQARGVVQQHGRLVSLQPKPLALALAERQWRQWGHATWDGILAGNLPERLRQNAAWQLALLNTGHIAPQVARHVMRFDGPFASLEALGQEGAGDVVSALAEIDAEAVVTLLEHVLNPLSIKELEEVRGDLRRGLVHALEKIGFIDITFERAALLLLRLAVAENEQWGNNSVGQFKALFPVFGANTTAPAAPRLRLFDELLQRDDPQEMPIVIDALIEASSMQSHASMMGPETHGSRPQLVPWQPKYWKDAWEYVIACVDRLVTIGLRGDALGAQARNGIAQEFRSYVSGGLIDDVERWVAQVRAVHPYWPAALNALGDVLQYDLSELKDDEEPRVRKLIADLSPQDIAGRIRLLVTEMPWDYPIDAKLEFHEREAHQIETVRTVASEALAQPDALLKALDALSRDEQRMSVPFGKAIAELADDPLVWEQPIKRAYAAAAEDSRNYGLIAGYYSGLAAQHPAVLGAYKREAVHSNIFAPTLPFLCLLLGITADDVGLVCEGLRAGTLRPRAMSHWGMGGVFAKLDTASAAPLFDQLLGMDSAAYSVALDVMGMFVHGNLNRLEELRPQIMLAVDHVGKRPKRRGSQMSAHHFEHVLVWLLKKGRDDTDARVAAGKLANYLAANPDGDTAKMIKPLLPIMFHNFASIVWPVFGNAIIRDRATAWRIEHAIGDGFSFADKKQPAILHVPEDILFAWAHANPDAAPAFLARTLPVLTTRAAGVERSFHPLTMRLLNEFGDRDDVRRYLMQNMHTFGWSGSLAIYFALYEEPLRSLFEHPIGALRRWATVAHTQMRKQVESAKRDDDEQAAQWDA</sequence>
<name>A0A508T510_9BRAD</name>
<dbReference type="EMBL" id="CAADFC020000008">
    <property type="protein sequence ID" value="VIO68824.1"/>
    <property type="molecule type" value="Genomic_DNA"/>
</dbReference>